<dbReference type="eggNOG" id="ENOG5033FU7">
    <property type="taxonomic scope" value="Bacteria"/>
</dbReference>
<dbReference type="AlphaFoldDB" id="R8W1P4"/>
<organism evidence="1 2">
    <name type="scientific">Butyricicoccus pullicaecorum 1.2</name>
    <dbReference type="NCBI Taxonomy" id="1203606"/>
    <lineage>
        <taxon>Bacteria</taxon>
        <taxon>Bacillati</taxon>
        <taxon>Bacillota</taxon>
        <taxon>Clostridia</taxon>
        <taxon>Eubacteriales</taxon>
        <taxon>Butyricicoccaceae</taxon>
        <taxon>Butyricicoccus</taxon>
    </lineage>
</organism>
<protein>
    <submittedName>
        <fullName evidence="1">Uncharacterized protein</fullName>
    </submittedName>
</protein>
<reference evidence="1 2" key="1">
    <citation type="submission" date="2013-01" db="EMBL/GenBank/DDBJ databases">
        <title>The Genome Sequence of Butyricicoccus pullicaecorum 1.2.</title>
        <authorList>
            <consortium name="The Broad Institute Genome Sequencing Platform"/>
            <person name="Earl A."/>
            <person name="Ward D."/>
            <person name="Feldgarden M."/>
            <person name="Gevers D."/>
            <person name="Van Immerseel F."/>
            <person name="Eeckhaut V."/>
            <person name="Walker B."/>
            <person name="Young S.K."/>
            <person name="Zeng Q."/>
            <person name="Gargeya S."/>
            <person name="Fitzgerald M."/>
            <person name="Haas B."/>
            <person name="Abouelleil A."/>
            <person name="Alvarado L."/>
            <person name="Arachchi H.M."/>
            <person name="Berlin A.M."/>
            <person name="Chapman S.B."/>
            <person name="Dewar J."/>
            <person name="Goldberg J."/>
            <person name="Griggs A."/>
            <person name="Gujja S."/>
            <person name="Hansen M."/>
            <person name="Howarth C."/>
            <person name="Imamovic A."/>
            <person name="Larimer J."/>
            <person name="McCowan C."/>
            <person name="Murphy C."/>
            <person name="Neiman D."/>
            <person name="Pearson M."/>
            <person name="Priest M."/>
            <person name="Roberts A."/>
            <person name="Saif S."/>
            <person name="Shea T."/>
            <person name="Sisk P."/>
            <person name="Sykes S."/>
            <person name="Wortman J."/>
            <person name="Nusbaum C."/>
            <person name="Birren B."/>
        </authorList>
    </citation>
    <scope>NUCLEOTIDE SEQUENCE [LARGE SCALE GENOMIC DNA]</scope>
    <source>
        <strain evidence="1 2">1.2</strain>
    </source>
</reference>
<dbReference type="EMBL" id="AQOB01000004">
    <property type="protein sequence ID" value="EOQ38634.1"/>
    <property type="molecule type" value="Genomic_DNA"/>
</dbReference>
<dbReference type="HOGENOM" id="CLU_168913_0_0_9"/>
<dbReference type="Proteomes" id="UP000013981">
    <property type="component" value="Unassembled WGS sequence"/>
</dbReference>
<gene>
    <name evidence="1" type="ORF">HMPREF1526_01675</name>
</gene>
<sequence>MKTQYAADKPSDCRYCYYWKNKRTGCSLGKANCYYRILSPPKLKSDCDGCPYGRAQPCIGWCTKKLLREVIGKG</sequence>
<evidence type="ECO:0000313" key="1">
    <source>
        <dbReference type="EMBL" id="EOQ38634.1"/>
    </source>
</evidence>
<comment type="caution">
    <text evidence="1">The sequence shown here is derived from an EMBL/GenBank/DDBJ whole genome shotgun (WGS) entry which is preliminary data.</text>
</comment>
<accession>R8W1P4</accession>
<evidence type="ECO:0000313" key="2">
    <source>
        <dbReference type="Proteomes" id="UP000013981"/>
    </source>
</evidence>
<keyword evidence="2" id="KW-1185">Reference proteome</keyword>
<proteinExistence type="predicted"/>
<name>R8W1P4_9FIRM</name>